<feature type="compositionally biased region" description="Gly residues" evidence="1">
    <location>
        <begin position="831"/>
        <end position="840"/>
    </location>
</feature>
<feature type="compositionally biased region" description="Pro residues" evidence="1">
    <location>
        <begin position="192"/>
        <end position="201"/>
    </location>
</feature>
<keyword evidence="2" id="KW-0472">Membrane</keyword>
<feature type="transmembrane region" description="Helical" evidence="2">
    <location>
        <begin position="552"/>
        <end position="575"/>
    </location>
</feature>
<evidence type="ECO:0000256" key="2">
    <source>
        <dbReference type="SAM" id="Phobius"/>
    </source>
</evidence>
<feature type="compositionally biased region" description="Low complexity" evidence="1">
    <location>
        <begin position="738"/>
        <end position="780"/>
    </location>
</feature>
<keyword evidence="2" id="KW-0812">Transmembrane</keyword>
<dbReference type="Proteomes" id="UP000001058">
    <property type="component" value="Unassembled WGS sequence"/>
</dbReference>
<feature type="region of interest" description="Disordered" evidence="1">
    <location>
        <begin position="1"/>
        <end position="83"/>
    </location>
</feature>
<evidence type="ECO:0000313" key="4">
    <source>
        <dbReference type="Proteomes" id="UP000001058"/>
    </source>
</evidence>
<keyword evidence="2" id="KW-1133">Transmembrane helix</keyword>
<dbReference type="AlphaFoldDB" id="D8UBU3"/>
<proteinExistence type="predicted"/>
<sequence length="926" mass="97731">MQRNPHAGASSSTSFGRHTNTSTSRDAEALIRAITSRDLLQHLQPQQQQPDAADDVPDASCSTGLHGSGGGADGFPAEGYGTASAPPLAQDLASLLSALDGLPGIEDGSTRSMVSEPFASLPDGRVLLGPGGIRASVGEPGDPLTRPGSQSLPQHFPIPEALKGLFTVIAPASPLTLQKGEHSGGSALPYGPRRPLPPAPQPGAHLQSAAGPAVVAVMGTATSCAASAAGTPVAEARRAPENGIGDTARSPLGSLPNQHQLQQQDQQRRDERPAVGPTLRPTSITVALDPTASAALLYAAAGVALPPMLPPPAAGLRLDPSLEWALGLLSTRVTSRHPRHGEVISRQVGPKWRQELGPRDQAQLVATLRMCFRAALRSPDAVSASAAAGLMEVMCRLQEGVGATTITLIAIITIVISISIIKTTTVVVVISSSSSSTIIAAAVAIITANGRSSNINDIAIYRSDNKAFKADRSICGDGRRRGPGGVLRRRAVGRIRHRDSGGGGVDGGGRLLMRMGFRWRRAQLRWACVAMSTLARLRISRFSLPRRALTKLLWAALFAAAYWTPGIAAALPVWAARLECPPPAAFLRHYSRHTLVRALFRRLRQLRWQQLCRLPLLLHSVGQPSEVADVEAARARWQQVFVHQIRRLLPSCDVVDIMLLLRGLAAGSSASAISEDQAECMASGGPRSTGTRMVPQPYTYEWMGAQLADDALRRYTPAQLTTAVGASLLPPGSQQNGRSGAASPPALLPPRTTATGHGRSSPPARSAPPQSASSSTAAAAAAAVPASSHYTPISPEEDLHRRRLADLALERDFLLQQLDEHVALCLSYSSGGGGRPGHGRGQASHQDRRAQSPRGRVALGLLVKILTAYSRLQRPPAPRLQGALEAALLERTQCLGTQGWQAVRSAYQQLRLQPGPELSVALIMFG</sequence>
<feature type="region of interest" description="Disordered" evidence="1">
    <location>
        <begin position="831"/>
        <end position="852"/>
    </location>
</feature>
<feature type="region of interest" description="Disordered" evidence="1">
    <location>
        <begin position="176"/>
        <end position="207"/>
    </location>
</feature>
<dbReference type="KEGG" id="vcn:VOLCADRAFT_97077"/>
<keyword evidence="4" id="KW-1185">Reference proteome</keyword>
<reference evidence="3 4" key="1">
    <citation type="journal article" date="2010" name="Science">
        <title>Genomic analysis of organismal complexity in the multicellular green alga Volvox carteri.</title>
        <authorList>
            <person name="Prochnik S.E."/>
            <person name="Umen J."/>
            <person name="Nedelcu A.M."/>
            <person name="Hallmann A."/>
            <person name="Miller S.M."/>
            <person name="Nishii I."/>
            <person name="Ferris P."/>
            <person name="Kuo A."/>
            <person name="Mitros T."/>
            <person name="Fritz-Laylin L.K."/>
            <person name="Hellsten U."/>
            <person name="Chapman J."/>
            <person name="Simakov O."/>
            <person name="Rensing S.A."/>
            <person name="Terry A."/>
            <person name="Pangilinan J."/>
            <person name="Kapitonov V."/>
            <person name="Jurka J."/>
            <person name="Salamov A."/>
            <person name="Shapiro H."/>
            <person name="Schmutz J."/>
            <person name="Grimwood J."/>
            <person name="Lindquist E."/>
            <person name="Lucas S."/>
            <person name="Grigoriev I.V."/>
            <person name="Schmitt R."/>
            <person name="Kirk D."/>
            <person name="Rokhsar D.S."/>
        </authorList>
    </citation>
    <scope>NUCLEOTIDE SEQUENCE [LARGE SCALE GENOMIC DNA]</scope>
    <source>
        <strain evidence="4">f. Nagariensis / Eve</strain>
    </source>
</reference>
<evidence type="ECO:0000256" key="1">
    <source>
        <dbReference type="SAM" id="MobiDB-lite"/>
    </source>
</evidence>
<accession>D8UBU3</accession>
<dbReference type="GeneID" id="9618942"/>
<feature type="compositionally biased region" description="Low complexity" evidence="1">
    <location>
        <begin position="41"/>
        <end position="51"/>
    </location>
</feature>
<name>D8UBU3_VOLCA</name>
<gene>
    <name evidence="3" type="ORF">VOLCADRAFT_97077</name>
</gene>
<feature type="compositionally biased region" description="Polar residues" evidence="1">
    <location>
        <begin position="1"/>
        <end position="24"/>
    </location>
</feature>
<feature type="transmembrane region" description="Helical" evidence="2">
    <location>
        <begin position="427"/>
        <end position="448"/>
    </location>
</feature>
<organism evidence="4">
    <name type="scientific">Volvox carteri f. nagariensis</name>
    <dbReference type="NCBI Taxonomy" id="3068"/>
    <lineage>
        <taxon>Eukaryota</taxon>
        <taxon>Viridiplantae</taxon>
        <taxon>Chlorophyta</taxon>
        <taxon>core chlorophytes</taxon>
        <taxon>Chlorophyceae</taxon>
        <taxon>CS clade</taxon>
        <taxon>Chlamydomonadales</taxon>
        <taxon>Volvocaceae</taxon>
        <taxon>Volvox</taxon>
    </lineage>
</organism>
<feature type="transmembrane region" description="Helical" evidence="2">
    <location>
        <begin position="400"/>
        <end position="421"/>
    </location>
</feature>
<dbReference type="EMBL" id="GL378378">
    <property type="protein sequence ID" value="EFJ42826.1"/>
    <property type="molecule type" value="Genomic_DNA"/>
</dbReference>
<dbReference type="OrthoDB" id="547624at2759"/>
<protein>
    <submittedName>
        <fullName evidence="3">Uncharacterized protein</fullName>
    </submittedName>
</protein>
<dbReference type="InParanoid" id="D8UBU3"/>
<dbReference type="STRING" id="3068.D8UBU3"/>
<evidence type="ECO:0000313" key="3">
    <source>
        <dbReference type="EMBL" id="EFJ42826.1"/>
    </source>
</evidence>
<feature type="region of interest" description="Disordered" evidence="1">
    <location>
        <begin position="726"/>
        <end position="780"/>
    </location>
</feature>
<dbReference type="RefSeq" id="XP_002956086.1">
    <property type="nucleotide sequence ID" value="XM_002956040.1"/>
</dbReference>
<feature type="region of interest" description="Disordered" evidence="1">
    <location>
        <begin position="228"/>
        <end position="280"/>
    </location>
</feature>